<dbReference type="PROSITE" id="PS51462">
    <property type="entry name" value="NUDIX"/>
    <property type="match status" value="1"/>
</dbReference>
<accession>A0A2J6WFE0</accession>
<dbReference type="InterPro" id="IPR015797">
    <property type="entry name" value="NUDIX_hydrolase-like_dom_sf"/>
</dbReference>
<comment type="catalytic activity">
    <reaction evidence="1">
        <text>GDP-alpha-D-mannose + H2O = alpha-D-mannose 1-phosphate + GMP + 2 H(+)</text>
        <dbReference type="Rhea" id="RHEA:27978"/>
        <dbReference type="ChEBI" id="CHEBI:15377"/>
        <dbReference type="ChEBI" id="CHEBI:15378"/>
        <dbReference type="ChEBI" id="CHEBI:57527"/>
        <dbReference type="ChEBI" id="CHEBI:58115"/>
        <dbReference type="ChEBI" id="CHEBI:58409"/>
    </reaction>
</comment>
<evidence type="ECO:0000313" key="10">
    <source>
        <dbReference type="Proteomes" id="UP000237040"/>
    </source>
</evidence>
<dbReference type="GO" id="GO:0005829">
    <property type="term" value="C:cytosol"/>
    <property type="evidence" value="ECO:0007669"/>
    <property type="project" value="TreeGrafter"/>
</dbReference>
<dbReference type="InterPro" id="IPR000086">
    <property type="entry name" value="NUDIX_hydrolase_dom"/>
</dbReference>
<dbReference type="AlphaFoldDB" id="A0A2J6WFE0"/>
<dbReference type="SUPFAM" id="SSF55811">
    <property type="entry name" value="Nudix"/>
    <property type="match status" value="1"/>
</dbReference>
<dbReference type="GO" id="GO:0006753">
    <property type="term" value="P:nucleoside phosphate metabolic process"/>
    <property type="evidence" value="ECO:0007669"/>
    <property type="project" value="TreeGrafter"/>
</dbReference>
<name>A0A2J6WFE0_9BACT</name>
<evidence type="ECO:0000313" key="9">
    <source>
        <dbReference type="EMBL" id="PMP68392.1"/>
    </source>
</evidence>
<evidence type="ECO:0000256" key="3">
    <source>
        <dbReference type="ARBA" id="ARBA00007275"/>
    </source>
</evidence>
<comment type="caution">
    <text evidence="9">The sequence shown here is derived from an EMBL/GenBank/DDBJ whole genome shotgun (WGS) entry which is preliminary data.</text>
</comment>
<evidence type="ECO:0000259" key="8">
    <source>
        <dbReference type="PROSITE" id="PS51462"/>
    </source>
</evidence>
<evidence type="ECO:0000256" key="2">
    <source>
        <dbReference type="ARBA" id="ARBA00001946"/>
    </source>
</evidence>
<feature type="domain" description="Nudix hydrolase" evidence="8">
    <location>
        <begin position="40"/>
        <end position="167"/>
    </location>
</feature>
<protein>
    <recommendedName>
        <fullName evidence="4">GDP-mannose pyrophosphatase</fullName>
    </recommendedName>
    <alternativeName>
        <fullName evidence="6">GDP-mannose hydrolase</fullName>
    </alternativeName>
    <alternativeName>
        <fullName evidence="7">GDPMK</fullName>
    </alternativeName>
</protein>
<dbReference type="EMBL" id="PNIL01000020">
    <property type="protein sequence ID" value="PMP68392.1"/>
    <property type="molecule type" value="Genomic_DNA"/>
</dbReference>
<sequence length="176" mass="20433">MKKVQVVRKEVAFKGRLLSIILKEVKNRDGSIWLREVVTYGGNASFIVPFYEGKFIFVKQFRPTLEDFILEFPAGRIEEGETPFDCARRELEEETGFIPKNLSFVYEFYPSPGFVDEKLYMFYADDFEQGKKNLDLGEDVSITFIEKNEALKLLDSGKIIDGKTILGLLWFRNRFG</sequence>
<evidence type="ECO:0000256" key="5">
    <source>
        <dbReference type="ARBA" id="ARBA00022801"/>
    </source>
</evidence>
<proteinExistence type="inferred from homology"/>
<dbReference type="CDD" id="cd03424">
    <property type="entry name" value="NUDIX_ADPRase_Nudt5_UGPPase_Nudt14"/>
    <property type="match status" value="1"/>
</dbReference>
<dbReference type="InterPro" id="IPR020084">
    <property type="entry name" value="NUDIX_hydrolase_CS"/>
</dbReference>
<dbReference type="PANTHER" id="PTHR11839">
    <property type="entry name" value="UDP/ADP-SUGAR PYROPHOSPHATASE"/>
    <property type="match status" value="1"/>
</dbReference>
<dbReference type="Proteomes" id="UP000237040">
    <property type="component" value="Unassembled WGS sequence"/>
</dbReference>
<dbReference type="Pfam" id="PF00293">
    <property type="entry name" value="NUDIX"/>
    <property type="match status" value="1"/>
</dbReference>
<reference evidence="9 10" key="1">
    <citation type="submission" date="2018-01" db="EMBL/GenBank/DDBJ databases">
        <title>Metagenomic assembled genomes from two thermal pools in the Uzon Caldera, Kamchatka, Russia.</title>
        <authorList>
            <person name="Wilkins L."/>
            <person name="Ettinger C."/>
        </authorList>
    </citation>
    <scope>NUCLEOTIDE SEQUENCE [LARGE SCALE GENOMIC DNA]</scope>
    <source>
        <strain evidence="9">ZAV-07</strain>
    </source>
</reference>
<dbReference type="GO" id="GO:0016787">
    <property type="term" value="F:hydrolase activity"/>
    <property type="evidence" value="ECO:0007669"/>
    <property type="project" value="UniProtKB-KW"/>
</dbReference>
<evidence type="ECO:0000256" key="4">
    <source>
        <dbReference type="ARBA" id="ARBA00016377"/>
    </source>
</evidence>
<evidence type="ECO:0000256" key="1">
    <source>
        <dbReference type="ARBA" id="ARBA00000847"/>
    </source>
</evidence>
<comment type="cofactor">
    <cofactor evidence="2">
        <name>Mg(2+)</name>
        <dbReference type="ChEBI" id="CHEBI:18420"/>
    </cofactor>
</comment>
<dbReference type="PANTHER" id="PTHR11839:SF18">
    <property type="entry name" value="NUDIX HYDROLASE DOMAIN-CONTAINING PROTEIN"/>
    <property type="match status" value="1"/>
</dbReference>
<keyword evidence="5" id="KW-0378">Hydrolase</keyword>
<evidence type="ECO:0000256" key="7">
    <source>
        <dbReference type="ARBA" id="ARBA00032272"/>
    </source>
</evidence>
<gene>
    <name evidence="9" type="ORF">C0189_01305</name>
</gene>
<dbReference type="PROSITE" id="PS00893">
    <property type="entry name" value="NUDIX_BOX"/>
    <property type="match status" value="1"/>
</dbReference>
<organism evidence="9 10">
    <name type="scientific">Caldisericum exile</name>
    <dbReference type="NCBI Taxonomy" id="693075"/>
    <lineage>
        <taxon>Bacteria</taxon>
        <taxon>Pseudomonadati</taxon>
        <taxon>Caldisericota/Cryosericota group</taxon>
        <taxon>Caldisericota</taxon>
        <taxon>Caldisericia</taxon>
        <taxon>Caldisericales</taxon>
        <taxon>Caldisericaceae</taxon>
        <taxon>Caldisericum</taxon>
    </lineage>
</organism>
<dbReference type="GO" id="GO:0019693">
    <property type="term" value="P:ribose phosphate metabolic process"/>
    <property type="evidence" value="ECO:0007669"/>
    <property type="project" value="TreeGrafter"/>
</dbReference>
<dbReference type="Gene3D" id="3.90.79.10">
    <property type="entry name" value="Nucleoside Triphosphate Pyrophosphohydrolase"/>
    <property type="match status" value="1"/>
</dbReference>
<comment type="similarity">
    <text evidence="3">Belongs to the Nudix hydrolase family. NudK subfamily.</text>
</comment>
<evidence type="ECO:0000256" key="6">
    <source>
        <dbReference type="ARBA" id="ARBA00032162"/>
    </source>
</evidence>